<feature type="transmembrane region" description="Helical" evidence="1">
    <location>
        <begin position="158"/>
        <end position="180"/>
    </location>
</feature>
<keyword evidence="1" id="KW-0812">Transmembrane</keyword>
<dbReference type="Proteomes" id="UP000772434">
    <property type="component" value="Unassembled WGS sequence"/>
</dbReference>
<accession>A0A9P5PZY4</accession>
<dbReference type="EMBL" id="JADNRY010000031">
    <property type="protein sequence ID" value="KAF9071577.1"/>
    <property type="molecule type" value="Genomic_DNA"/>
</dbReference>
<gene>
    <name evidence="2" type="ORF">BDP27DRAFT_511852</name>
</gene>
<evidence type="ECO:0000313" key="2">
    <source>
        <dbReference type="EMBL" id="KAF9071577.1"/>
    </source>
</evidence>
<keyword evidence="1" id="KW-1133">Transmembrane helix</keyword>
<keyword evidence="1" id="KW-0472">Membrane</keyword>
<feature type="transmembrane region" description="Helical" evidence="1">
    <location>
        <begin position="350"/>
        <end position="370"/>
    </location>
</feature>
<sequence length="481" mass="51916">MPQDLLTKTSFNLDTSGIAGFFGGEEAVTAMSTVHFFSGRWLLGWYNSPGSYTIAKCYGRLARGKLWRGLFLGDGSDPAELFGLGGKKGLRFVAAESGTNLAATGHLAYLLSKRCQGAEIEAQIIAGNRRNSCVNVSIVHLRCAPETRRYVESKRDSFSIFLALLTIFTNIAVCIVSAVYRQWYSFAMILLGITANGISCLVIGSAILELRHSQPSAGSPRGDGVIINDRDMIVLVGDEGAVNFVTGGSFLLDFSSKSISGGKDGSRKGQDLVKSAAQGHNVFPNDNMIPDSGSTATRKSLSDVALPSRVESLPSPSPSKPSNLNKIGACALLLTVQFVLQLLLIPQSSLFGQILFLFSLAVSWAYNSYLASLDRESLQINIISECLNLRPVAHKPVPKYDLATWTGAAVFVAYVLRPSNCRELLDQIIPNNTTTWSKFKEEIVHDVKSAPQLVAGEKDSNTVITQRAQVVDANIEPAEDA</sequence>
<organism evidence="2 3">
    <name type="scientific">Rhodocollybia butyracea</name>
    <dbReference type="NCBI Taxonomy" id="206335"/>
    <lineage>
        <taxon>Eukaryota</taxon>
        <taxon>Fungi</taxon>
        <taxon>Dikarya</taxon>
        <taxon>Basidiomycota</taxon>
        <taxon>Agaricomycotina</taxon>
        <taxon>Agaricomycetes</taxon>
        <taxon>Agaricomycetidae</taxon>
        <taxon>Agaricales</taxon>
        <taxon>Marasmiineae</taxon>
        <taxon>Omphalotaceae</taxon>
        <taxon>Rhodocollybia</taxon>
    </lineage>
</organism>
<evidence type="ECO:0000313" key="3">
    <source>
        <dbReference type="Proteomes" id="UP000772434"/>
    </source>
</evidence>
<protein>
    <submittedName>
        <fullName evidence="2">Uncharacterized protein</fullName>
    </submittedName>
</protein>
<dbReference type="OrthoDB" id="2366471at2759"/>
<keyword evidence="3" id="KW-1185">Reference proteome</keyword>
<proteinExistence type="predicted"/>
<dbReference type="AlphaFoldDB" id="A0A9P5PZY4"/>
<evidence type="ECO:0000256" key="1">
    <source>
        <dbReference type="SAM" id="Phobius"/>
    </source>
</evidence>
<feature type="transmembrane region" description="Helical" evidence="1">
    <location>
        <begin position="186"/>
        <end position="208"/>
    </location>
</feature>
<name>A0A9P5PZY4_9AGAR</name>
<comment type="caution">
    <text evidence="2">The sequence shown here is derived from an EMBL/GenBank/DDBJ whole genome shotgun (WGS) entry which is preliminary data.</text>
</comment>
<reference evidence="2" key="1">
    <citation type="submission" date="2020-11" db="EMBL/GenBank/DDBJ databases">
        <authorList>
            <consortium name="DOE Joint Genome Institute"/>
            <person name="Ahrendt S."/>
            <person name="Riley R."/>
            <person name="Andreopoulos W."/>
            <person name="Labutti K."/>
            <person name="Pangilinan J."/>
            <person name="Ruiz-Duenas F.J."/>
            <person name="Barrasa J.M."/>
            <person name="Sanchez-Garcia M."/>
            <person name="Camarero S."/>
            <person name="Miyauchi S."/>
            <person name="Serrano A."/>
            <person name="Linde D."/>
            <person name="Babiker R."/>
            <person name="Drula E."/>
            <person name="Ayuso-Fernandez I."/>
            <person name="Pacheco R."/>
            <person name="Padilla G."/>
            <person name="Ferreira P."/>
            <person name="Barriuso J."/>
            <person name="Kellner H."/>
            <person name="Castanera R."/>
            <person name="Alfaro M."/>
            <person name="Ramirez L."/>
            <person name="Pisabarro A.G."/>
            <person name="Kuo A."/>
            <person name="Tritt A."/>
            <person name="Lipzen A."/>
            <person name="He G."/>
            <person name="Yan M."/>
            <person name="Ng V."/>
            <person name="Cullen D."/>
            <person name="Martin F."/>
            <person name="Rosso M.-N."/>
            <person name="Henrissat B."/>
            <person name="Hibbett D."/>
            <person name="Martinez A.T."/>
            <person name="Grigoriev I.V."/>
        </authorList>
    </citation>
    <scope>NUCLEOTIDE SEQUENCE</scope>
    <source>
        <strain evidence="2">AH 40177</strain>
    </source>
</reference>
<feature type="transmembrane region" description="Helical" evidence="1">
    <location>
        <begin position="327"/>
        <end position="344"/>
    </location>
</feature>